<evidence type="ECO:0000313" key="1">
    <source>
        <dbReference type="Proteomes" id="UP000515158"/>
    </source>
</evidence>
<dbReference type="RefSeq" id="XP_034238238.1">
    <property type="nucleotide sequence ID" value="XM_034382347.1"/>
</dbReference>
<dbReference type="KEGG" id="tpal:117643436"/>
<dbReference type="AlphaFoldDB" id="A0A6P8YET6"/>
<proteinExistence type="predicted"/>
<sequence length="230" mass="24518">MYGRRQANMLQMRMAAPGSNAVGYDPPYATLPAHAGLAQRAPAANGNGNANANGNGPPAWQAHAIRLPFPGGTPVQVHLMTTARRSESPQRYDHQQVVIGTQTAYYQQASQQGPLVYQEQPALAALPGLPAHGSPTRGAGPKPGMAFQAERGVPEGAASSSPALYDASASHASIQKDLTYNSVSIIVPLLMKDCVDFFIYIYSAKDSKIPALLSRITPYGSKEKKPLLFY</sequence>
<evidence type="ECO:0000313" key="2">
    <source>
        <dbReference type="RefSeq" id="XP_034238238.1"/>
    </source>
</evidence>
<dbReference type="GeneID" id="117643436"/>
<reference evidence="2" key="1">
    <citation type="submission" date="2025-08" db="UniProtKB">
        <authorList>
            <consortium name="RefSeq"/>
        </authorList>
    </citation>
    <scope>IDENTIFICATION</scope>
    <source>
        <tissue evidence="2">Total insect</tissue>
    </source>
</reference>
<gene>
    <name evidence="2" type="primary">LOC117643436</name>
</gene>
<accession>A0A6P8YET6</accession>
<dbReference type="InParanoid" id="A0A6P8YET6"/>
<keyword evidence="1" id="KW-1185">Reference proteome</keyword>
<protein>
    <submittedName>
        <fullName evidence="2">Uncharacterized protein LOC117643436</fullName>
    </submittedName>
</protein>
<name>A0A6P8YET6_THRPL</name>
<organism evidence="2">
    <name type="scientific">Thrips palmi</name>
    <name type="common">Melon thrips</name>
    <dbReference type="NCBI Taxonomy" id="161013"/>
    <lineage>
        <taxon>Eukaryota</taxon>
        <taxon>Metazoa</taxon>
        <taxon>Ecdysozoa</taxon>
        <taxon>Arthropoda</taxon>
        <taxon>Hexapoda</taxon>
        <taxon>Insecta</taxon>
        <taxon>Pterygota</taxon>
        <taxon>Neoptera</taxon>
        <taxon>Paraneoptera</taxon>
        <taxon>Thysanoptera</taxon>
        <taxon>Terebrantia</taxon>
        <taxon>Thripoidea</taxon>
        <taxon>Thripidae</taxon>
        <taxon>Thrips</taxon>
    </lineage>
</organism>
<dbReference type="OrthoDB" id="8197931at2759"/>
<dbReference type="Proteomes" id="UP000515158">
    <property type="component" value="Unplaced"/>
</dbReference>